<dbReference type="AlphaFoldDB" id="M2ZD39"/>
<dbReference type="PATRIC" id="fig|1284240.4.peg.207"/>
<evidence type="ECO:0000313" key="1">
    <source>
        <dbReference type="EMBL" id="EME65202.1"/>
    </source>
</evidence>
<evidence type="ECO:0000313" key="2">
    <source>
        <dbReference type="Proteomes" id="UP000054226"/>
    </source>
</evidence>
<evidence type="ECO:0008006" key="3">
    <source>
        <dbReference type="Google" id="ProtNLM"/>
    </source>
</evidence>
<dbReference type="Pfam" id="PF08734">
    <property type="entry name" value="GYD"/>
    <property type="match status" value="1"/>
</dbReference>
<name>M2ZD39_9PSEU</name>
<comment type="caution">
    <text evidence="1">The sequence shown here is derived from an EMBL/GenBank/DDBJ whole genome shotgun (WGS) entry which is preliminary data.</text>
</comment>
<sequence length="98" mass="10814">MHTVVLANATDEACKTEAEELARFTELTGRLEEQGVRIVTAWNLLGKYDYLIILELDDDPRAAFGAMSLIAQSGSMRTESMVAMPLKEYFDLAKSVAA</sequence>
<organism evidence="1 2">
    <name type="scientific">Amycolatopsis decaplanina DSM 44594</name>
    <dbReference type="NCBI Taxonomy" id="1284240"/>
    <lineage>
        <taxon>Bacteria</taxon>
        <taxon>Bacillati</taxon>
        <taxon>Actinomycetota</taxon>
        <taxon>Actinomycetes</taxon>
        <taxon>Pseudonocardiales</taxon>
        <taxon>Pseudonocardiaceae</taxon>
        <taxon>Amycolatopsis</taxon>
    </lineage>
</organism>
<reference evidence="1 2" key="1">
    <citation type="journal article" date="2013" name="Genome Announc.">
        <title>Draft Genome Sequence of Amycolatopsis decaplanina Strain DSM 44594T.</title>
        <authorList>
            <person name="Kaur N."/>
            <person name="Kumar S."/>
            <person name="Bala M."/>
            <person name="Raghava G.P."/>
            <person name="Mayilraj S."/>
        </authorList>
    </citation>
    <scope>NUCLEOTIDE SEQUENCE [LARGE SCALE GENOMIC DNA]</scope>
    <source>
        <strain evidence="1 2">DSM 44594</strain>
    </source>
</reference>
<dbReference type="RefSeq" id="WP_007028157.1">
    <property type="nucleotide sequence ID" value="NZ_AOHO01000014.1"/>
</dbReference>
<proteinExistence type="predicted"/>
<dbReference type="OrthoDB" id="3635650at2"/>
<dbReference type="InterPro" id="IPR014845">
    <property type="entry name" value="GYD/TTHA1554"/>
</dbReference>
<gene>
    <name evidence="1" type="ORF">H074_01042</name>
</gene>
<dbReference type="EMBL" id="AOHO01000014">
    <property type="protein sequence ID" value="EME65202.1"/>
    <property type="molecule type" value="Genomic_DNA"/>
</dbReference>
<dbReference type="Proteomes" id="UP000054226">
    <property type="component" value="Unassembled WGS sequence"/>
</dbReference>
<protein>
    <recommendedName>
        <fullName evidence="3">GYD family protein</fullName>
    </recommendedName>
</protein>
<keyword evidence="2" id="KW-1185">Reference proteome</keyword>
<accession>M2ZD39</accession>